<dbReference type="Pfam" id="PF17863">
    <property type="entry name" value="AAA_lid_2"/>
    <property type="match status" value="1"/>
</dbReference>
<accession>A0A5K7XCF3</accession>
<dbReference type="AlphaFoldDB" id="A0A5K7XCF3"/>
<dbReference type="InterPro" id="IPR041628">
    <property type="entry name" value="ChlI/MoxR_AAA_lid"/>
</dbReference>
<dbReference type="GO" id="GO:0005524">
    <property type="term" value="F:ATP binding"/>
    <property type="evidence" value="ECO:0007669"/>
    <property type="project" value="InterPro"/>
</dbReference>
<sequence>MASPPVEFVPTPLAPTPRRGETWGCRSATLFWMASLHRKKRYMSDSASIEKQAAEFAARYKAVREQIGRVIVGHDDIIHGVLTCLFVGGHCLLEGVPGLGKTLLIRTLAETLDLQFSRIQFTPDLMPADILGTNMVVENPDGRRTFEFQKGPIFTQICLADEINRATPKTQSAMLETMQEKKVSIAGKVFPMEPPFFVMATQNPLEQEGTYPLPEAQLDRFFFKLVVGYSSREELSTIIDRTTRGVDVRPEKVMDGREIVKWQQLVREVIIAPHVQDYIVRLTLATHPEGQFAQPITNQYLRWGASPRGAQTVTLAAKVRALLGGRYNVSFEDVRRVFIPAMRHRVIMNFEAQAEGIDADHVLTEILKKVSEKGEDAKVA</sequence>
<dbReference type="KEGG" id="lpav:PLANPX_1668"/>
<dbReference type="InterPro" id="IPR003593">
    <property type="entry name" value="AAA+_ATPase"/>
</dbReference>
<dbReference type="GO" id="GO:0016887">
    <property type="term" value="F:ATP hydrolysis activity"/>
    <property type="evidence" value="ECO:0007669"/>
    <property type="project" value="InterPro"/>
</dbReference>
<dbReference type="Proteomes" id="UP000326837">
    <property type="component" value="Chromosome"/>
</dbReference>
<dbReference type="PIRSF" id="PIRSF002849">
    <property type="entry name" value="AAA_ATPase_chaperone_MoxR_prd"/>
    <property type="match status" value="1"/>
</dbReference>
<dbReference type="InterPro" id="IPR027417">
    <property type="entry name" value="P-loop_NTPase"/>
</dbReference>
<dbReference type="SMART" id="SM00382">
    <property type="entry name" value="AAA"/>
    <property type="match status" value="1"/>
</dbReference>
<evidence type="ECO:0000313" key="2">
    <source>
        <dbReference type="EMBL" id="BBO32056.1"/>
    </source>
</evidence>
<dbReference type="Gene3D" id="3.40.50.300">
    <property type="entry name" value="P-loop containing nucleotide triphosphate hydrolases"/>
    <property type="match status" value="1"/>
</dbReference>
<dbReference type="PANTHER" id="PTHR42759">
    <property type="entry name" value="MOXR FAMILY PROTEIN"/>
    <property type="match status" value="1"/>
</dbReference>
<dbReference type="Gene3D" id="1.10.8.80">
    <property type="entry name" value="Magnesium chelatase subunit I, C-Terminal domain"/>
    <property type="match status" value="1"/>
</dbReference>
<reference evidence="3" key="1">
    <citation type="submission" date="2019-10" db="EMBL/GenBank/DDBJ databases">
        <title>Lacipirellula parvula gen. nov., sp. nov., representing a lineage of planctomycetes widespread in freshwater anoxic habitats, and description of the family Lacipirellulaceae.</title>
        <authorList>
            <person name="Dedysh S.N."/>
            <person name="Kulichevskaya I.S."/>
            <person name="Beletsky A.V."/>
            <person name="Rakitin A.L."/>
            <person name="Mardanov A.V."/>
            <person name="Ivanova A.A."/>
            <person name="Saltykova V.X."/>
            <person name="Rijpstra W.I.C."/>
            <person name="Sinninghe Damste J.S."/>
            <person name="Ravin N.V."/>
        </authorList>
    </citation>
    <scope>NUCLEOTIDE SEQUENCE [LARGE SCALE GENOMIC DNA]</scope>
    <source>
        <strain evidence="3">PX69</strain>
    </source>
</reference>
<gene>
    <name evidence="2" type="ORF">PLANPX_1668</name>
</gene>
<dbReference type="CDD" id="cd00009">
    <property type="entry name" value="AAA"/>
    <property type="match status" value="1"/>
</dbReference>
<feature type="domain" description="AAA+ ATPase" evidence="1">
    <location>
        <begin position="87"/>
        <end position="231"/>
    </location>
</feature>
<dbReference type="PANTHER" id="PTHR42759:SF1">
    <property type="entry name" value="MAGNESIUM-CHELATASE SUBUNIT CHLD"/>
    <property type="match status" value="1"/>
</dbReference>
<proteinExistence type="predicted"/>
<organism evidence="2 3">
    <name type="scientific">Lacipirellula parvula</name>
    <dbReference type="NCBI Taxonomy" id="2650471"/>
    <lineage>
        <taxon>Bacteria</taxon>
        <taxon>Pseudomonadati</taxon>
        <taxon>Planctomycetota</taxon>
        <taxon>Planctomycetia</taxon>
        <taxon>Pirellulales</taxon>
        <taxon>Lacipirellulaceae</taxon>
        <taxon>Lacipirellula</taxon>
    </lineage>
</organism>
<dbReference type="InterPro" id="IPR011703">
    <property type="entry name" value="ATPase_AAA-3"/>
</dbReference>
<protein>
    <submittedName>
        <fullName evidence="2">MoxR-like ATPase</fullName>
    </submittedName>
</protein>
<name>A0A5K7XCF3_9BACT</name>
<keyword evidence="3" id="KW-1185">Reference proteome</keyword>
<dbReference type="Pfam" id="PF07726">
    <property type="entry name" value="AAA_3"/>
    <property type="match status" value="1"/>
</dbReference>
<evidence type="ECO:0000313" key="3">
    <source>
        <dbReference type="Proteomes" id="UP000326837"/>
    </source>
</evidence>
<evidence type="ECO:0000259" key="1">
    <source>
        <dbReference type="SMART" id="SM00382"/>
    </source>
</evidence>
<dbReference type="EMBL" id="AP021861">
    <property type="protein sequence ID" value="BBO32056.1"/>
    <property type="molecule type" value="Genomic_DNA"/>
</dbReference>
<dbReference type="InterPro" id="IPR050764">
    <property type="entry name" value="CbbQ/NirQ/NorQ/GpvN"/>
</dbReference>
<dbReference type="SUPFAM" id="SSF52540">
    <property type="entry name" value="P-loop containing nucleoside triphosphate hydrolases"/>
    <property type="match status" value="1"/>
</dbReference>